<evidence type="ECO:0000256" key="2">
    <source>
        <dbReference type="ARBA" id="ARBA00007870"/>
    </source>
</evidence>
<evidence type="ECO:0000256" key="1">
    <source>
        <dbReference type="ARBA" id="ARBA00004994"/>
    </source>
</evidence>
<comment type="pathway">
    <text evidence="1 10">Cofactor biosynthesis; (R)-pantothenate biosynthesis; (R)-pantoate from 3-methyl-2-oxobutanoate: step 2/2.</text>
</comment>
<sequence length="339" mass="36676">MSNPNQDILIWGAGAIGGTVGAYLARAGYDVTLVDADPAHVAAIRQDGLHITGPIDDMVVRPPAFTPAEVQGKWQRVFLAVKAHHTTEAARQLLPHLADDGYVLSLQNGLCEPLIVDVVGAQRVIGAFVNFYADWVAPGELLYSNRAAVVIGELDGRVTPRAEQLLQDLHHFEPDAILSDDVDGYLWGKLAYGAMLFAQAVGMSGIADVLERDDLFPLWRGLAQEVVDVAQAEQIDPRGFNGFEPAAFAAGAPEARARASIQAMVDFNRPNTKTHSGVWRDLAIRKRKTEVDMIAVVVTVGRQHGKPCPILSQLVAMIGEIEQGKRAQTDDNLLELVPA</sequence>
<dbReference type="Gene3D" id="3.40.50.720">
    <property type="entry name" value="NAD(P)-binding Rossmann-like Domain"/>
    <property type="match status" value="1"/>
</dbReference>
<reference evidence="14" key="1">
    <citation type="submission" date="2017-05" db="EMBL/GenBank/DDBJ databases">
        <title>Complete and WGS of Bordetella genogroups.</title>
        <authorList>
            <person name="Spilker T."/>
            <person name="Lipuma J."/>
        </authorList>
    </citation>
    <scope>NUCLEOTIDE SEQUENCE [LARGE SCALE GENOMIC DNA]</scope>
    <source>
        <strain evidence="14">AU6712</strain>
    </source>
</reference>
<protein>
    <recommendedName>
        <fullName evidence="4 10">2-dehydropantoate 2-reductase</fullName>
        <ecNumber evidence="3 10">1.1.1.169</ecNumber>
    </recommendedName>
    <alternativeName>
        <fullName evidence="8 10">Ketopantoate reductase</fullName>
    </alternativeName>
</protein>
<evidence type="ECO:0000256" key="6">
    <source>
        <dbReference type="ARBA" id="ARBA00022857"/>
    </source>
</evidence>
<name>A0A261VV71_9BORD</name>
<comment type="function">
    <text evidence="10">Catalyzes the NADPH-dependent reduction of ketopantoate into pantoic acid.</text>
</comment>
<comment type="similarity">
    <text evidence="2 10">Belongs to the ketopantoate reductase family.</text>
</comment>
<evidence type="ECO:0000256" key="9">
    <source>
        <dbReference type="ARBA" id="ARBA00048793"/>
    </source>
</evidence>
<evidence type="ECO:0000256" key="3">
    <source>
        <dbReference type="ARBA" id="ARBA00013014"/>
    </source>
</evidence>
<comment type="catalytic activity">
    <reaction evidence="9 10">
        <text>(R)-pantoate + NADP(+) = 2-dehydropantoate + NADPH + H(+)</text>
        <dbReference type="Rhea" id="RHEA:16233"/>
        <dbReference type="ChEBI" id="CHEBI:11561"/>
        <dbReference type="ChEBI" id="CHEBI:15378"/>
        <dbReference type="ChEBI" id="CHEBI:15980"/>
        <dbReference type="ChEBI" id="CHEBI:57783"/>
        <dbReference type="ChEBI" id="CHEBI:58349"/>
        <dbReference type="EC" id="1.1.1.169"/>
    </reaction>
</comment>
<dbReference type="InterPro" id="IPR036291">
    <property type="entry name" value="NAD(P)-bd_dom_sf"/>
</dbReference>
<dbReference type="GO" id="GO:0050661">
    <property type="term" value="F:NADP binding"/>
    <property type="evidence" value="ECO:0007669"/>
    <property type="project" value="TreeGrafter"/>
</dbReference>
<dbReference type="GO" id="GO:0005737">
    <property type="term" value="C:cytoplasm"/>
    <property type="evidence" value="ECO:0007669"/>
    <property type="project" value="TreeGrafter"/>
</dbReference>
<accession>A0A261VV71</accession>
<dbReference type="Pfam" id="PF08546">
    <property type="entry name" value="ApbA_C"/>
    <property type="match status" value="1"/>
</dbReference>
<feature type="domain" description="Ketopantoate reductase C-terminal" evidence="12">
    <location>
        <begin position="182"/>
        <end position="322"/>
    </location>
</feature>
<dbReference type="EC" id="1.1.1.169" evidence="3 10"/>
<gene>
    <name evidence="13" type="ORF">CAL22_04085</name>
</gene>
<keyword evidence="7 10" id="KW-0560">Oxidoreductase</keyword>
<dbReference type="AlphaFoldDB" id="A0A261VV71"/>
<dbReference type="GO" id="GO:0008677">
    <property type="term" value="F:2-dehydropantoate 2-reductase activity"/>
    <property type="evidence" value="ECO:0007669"/>
    <property type="project" value="UniProtKB-EC"/>
</dbReference>
<dbReference type="SUPFAM" id="SSF51735">
    <property type="entry name" value="NAD(P)-binding Rossmann-fold domains"/>
    <property type="match status" value="1"/>
</dbReference>
<dbReference type="PANTHER" id="PTHR43765">
    <property type="entry name" value="2-DEHYDROPANTOATE 2-REDUCTASE-RELATED"/>
    <property type="match status" value="1"/>
</dbReference>
<dbReference type="Gene3D" id="1.10.1040.10">
    <property type="entry name" value="N-(1-d-carboxylethyl)-l-norvaline Dehydrogenase, domain 2"/>
    <property type="match status" value="1"/>
</dbReference>
<dbReference type="InterPro" id="IPR013328">
    <property type="entry name" value="6PGD_dom2"/>
</dbReference>
<dbReference type="Pfam" id="PF02558">
    <property type="entry name" value="ApbA"/>
    <property type="match status" value="1"/>
</dbReference>
<dbReference type="InterPro" id="IPR013752">
    <property type="entry name" value="KPA_reductase"/>
</dbReference>
<evidence type="ECO:0000259" key="12">
    <source>
        <dbReference type="Pfam" id="PF08546"/>
    </source>
</evidence>
<dbReference type="SUPFAM" id="SSF48179">
    <property type="entry name" value="6-phosphogluconate dehydrogenase C-terminal domain-like"/>
    <property type="match status" value="1"/>
</dbReference>
<dbReference type="GO" id="GO:0015940">
    <property type="term" value="P:pantothenate biosynthetic process"/>
    <property type="evidence" value="ECO:0007669"/>
    <property type="project" value="UniProtKB-UniPathway"/>
</dbReference>
<keyword evidence="5 10" id="KW-0566">Pantothenate biosynthesis</keyword>
<dbReference type="InterPro" id="IPR013332">
    <property type="entry name" value="KPR_N"/>
</dbReference>
<dbReference type="RefSeq" id="WP_094810598.1">
    <property type="nucleotide sequence ID" value="NZ_NEVU01000001.1"/>
</dbReference>
<dbReference type="OrthoDB" id="8555723at2"/>
<proteinExistence type="inferred from homology"/>
<organism evidence="13 14">
    <name type="scientific">Bordetella genomosp. 12</name>
    <dbReference type="NCBI Taxonomy" id="463035"/>
    <lineage>
        <taxon>Bacteria</taxon>
        <taxon>Pseudomonadati</taxon>
        <taxon>Pseudomonadota</taxon>
        <taxon>Betaproteobacteria</taxon>
        <taxon>Burkholderiales</taxon>
        <taxon>Alcaligenaceae</taxon>
        <taxon>Bordetella</taxon>
    </lineage>
</organism>
<evidence type="ECO:0000256" key="8">
    <source>
        <dbReference type="ARBA" id="ARBA00032024"/>
    </source>
</evidence>
<evidence type="ECO:0000259" key="11">
    <source>
        <dbReference type="Pfam" id="PF02558"/>
    </source>
</evidence>
<evidence type="ECO:0000313" key="14">
    <source>
        <dbReference type="Proteomes" id="UP000216429"/>
    </source>
</evidence>
<keyword evidence="6 10" id="KW-0521">NADP</keyword>
<comment type="caution">
    <text evidence="13">The sequence shown here is derived from an EMBL/GenBank/DDBJ whole genome shotgun (WGS) entry which is preliminary data.</text>
</comment>
<keyword evidence="14" id="KW-1185">Reference proteome</keyword>
<evidence type="ECO:0000313" key="13">
    <source>
        <dbReference type="EMBL" id="OZI77717.1"/>
    </source>
</evidence>
<dbReference type="PANTHER" id="PTHR43765:SF2">
    <property type="entry name" value="2-DEHYDROPANTOATE 2-REDUCTASE"/>
    <property type="match status" value="1"/>
</dbReference>
<dbReference type="InterPro" id="IPR050838">
    <property type="entry name" value="Ketopantoate_reductase"/>
</dbReference>
<evidence type="ECO:0000256" key="4">
    <source>
        <dbReference type="ARBA" id="ARBA00019465"/>
    </source>
</evidence>
<evidence type="ECO:0000256" key="5">
    <source>
        <dbReference type="ARBA" id="ARBA00022655"/>
    </source>
</evidence>
<dbReference type="Proteomes" id="UP000216429">
    <property type="component" value="Unassembled WGS sequence"/>
</dbReference>
<dbReference type="InterPro" id="IPR008927">
    <property type="entry name" value="6-PGluconate_DH-like_C_sf"/>
</dbReference>
<dbReference type="EMBL" id="NEVU01000001">
    <property type="protein sequence ID" value="OZI77717.1"/>
    <property type="molecule type" value="Genomic_DNA"/>
</dbReference>
<evidence type="ECO:0000256" key="7">
    <source>
        <dbReference type="ARBA" id="ARBA00023002"/>
    </source>
</evidence>
<feature type="domain" description="Ketopantoate reductase N-terminal" evidence="11">
    <location>
        <begin position="8"/>
        <end position="155"/>
    </location>
</feature>
<evidence type="ECO:0000256" key="10">
    <source>
        <dbReference type="RuleBase" id="RU362068"/>
    </source>
</evidence>
<dbReference type="NCBIfam" id="TIGR00745">
    <property type="entry name" value="apbA_panE"/>
    <property type="match status" value="1"/>
</dbReference>
<dbReference type="UniPathway" id="UPA00028">
    <property type="reaction ID" value="UER00004"/>
</dbReference>
<dbReference type="InterPro" id="IPR003710">
    <property type="entry name" value="ApbA"/>
</dbReference>